<dbReference type="EMBL" id="SLWB01000013">
    <property type="protein sequence ID" value="TCN64509.1"/>
    <property type="molecule type" value="Genomic_DNA"/>
</dbReference>
<name>A0A4R2EJV3_9BACT</name>
<dbReference type="AlphaFoldDB" id="A0A4R2EJV3"/>
<protein>
    <submittedName>
        <fullName evidence="1">Uncharacterized protein</fullName>
    </submittedName>
</protein>
<evidence type="ECO:0000313" key="2">
    <source>
        <dbReference type="Proteomes" id="UP000294830"/>
    </source>
</evidence>
<keyword evidence="2" id="KW-1185">Reference proteome</keyword>
<evidence type="ECO:0000313" key="1">
    <source>
        <dbReference type="EMBL" id="TCN64509.1"/>
    </source>
</evidence>
<sequence length="30" mass="3580">MIVVKRKQSDNLTINNDYGEENFVNPSYQY</sequence>
<comment type="caution">
    <text evidence="1">The sequence shown here is derived from an EMBL/GenBank/DDBJ whole genome shotgun (WGS) entry which is preliminary data.</text>
</comment>
<proteinExistence type="predicted"/>
<gene>
    <name evidence="1" type="ORF">CLV25_11333</name>
</gene>
<accession>A0A4R2EJV3</accession>
<organism evidence="1 2">
    <name type="scientific">Acetobacteroides hydrogenigenes</name>
    <dbReference type="NCBI Taxonomy" id="979970"/>
    <lineage>
        <taxon>Bacteria</taxon>
        <taxon>Pseudomonadati</taxon>
        <taxon>Bacteroidota</taxon>
        <taxon>Bacteroidia</taxon>
        <taxon>Bacteroidales</taxon>
        <taxon>Rikenellaceae</taxon>
        <taxon>Acetobacteroides</taxon>
    </lineage>
</organism>
<reference evidence="1 2" key="1">
    <citation type="submission" date="2019-03" db="EMBL/GenBank/DDBJ databases">
        <title>Genomic Encyclopedia of Archaeal and Bacterial Type Strains, Phase II (KMG-II): from individual species to whole genera.</title>
        <authorList>
            <person name="Goeker M."/>
        </authorList>
    </citation>
    <scope>NUCLEOTIDE SEQUENCE [LARGE SCALE GENOMIC DNA]</scope>
    <source>
        <strain evidence="1 2">RL-C</strain>
    </source>
</reference>
<dbReference type="Proteomes" id="UP000294830">
    <property type="component" value="Unassembled WGS sequence"/>
</dbReference>